<organism evidence="1 2">
    <name type="scientific">Glycomyces algeriensis</name>
    <dbReference type="NCBI Taxonomy" id="256037"/>
    <lineage>
        <taxon>Bacteria</taxon>
        <taxon>Bacillati</taxon>
        <taxon>Actinomycetota</taxon>
        <taxon>Actinomycetes</taxon>
        <taxon>Glycomycetales</taxon>
        <taxon>Glycomycetaceae</taxon>
        <taxon>Glycomyces</taxon>
    </lineage>
</organism>
<gene>
    <name evidence="1" type="ORF">GALLR39Z86_34310</name>
</gene>
<dbReference type="AlphaFoldDB" id="A0A9W6GAP2"/>
<keyword evidence="2" id="KW-1185">Reference proteome</keyword>
<comment type="caution">
    <text evidence="1">The sequence shown here is derived from an EMBL/GenBank/DDBJ whole genome shotgun (WGS) entry which is preliminary data.</text>
</comment>
<proteinExistence type="predicted"/>
<evidence type="ECO:0000313" key="1">
    <source>
        <dbReference type="EMBL" id="GLI43581.1"/>
    </source>
</evidence>
<protein>
    <submittedName>
        <fullName evidence="1">Uncharacterized protein</fullName>
    </submittedName>
</protein>
<evidence type="ECO:0000313" key="2">
    <source>
        <dbReference type="Proteomes" id="UP001144313"/>
    </source>
</evidence>
<dbReference type="EMBL" id="BSDT01000001">
    <property type="protein sequence ID" value="GLI43581.1"/>
    <property type="molecule type" value="Genomic_DNA"/>
</dbReference>
<accession>A0A9W6GAP2</accession>
<reference evidence="1" key="1">
    <citation type="submission" date="2022-12" db="EMBL/GenBank/DDBJ databases">
        <title>Reference genome sequencing for broad-spectrum identification of bacterial and archaeal isolates by mass spectrometry.</title>
        <authorList>
            <person name="Sekiguchi Y."/>
            <person name="Tourlousse D.M."/>
        </authorList>
    </citation>
    <scope>NUCLEOTIDE SEQUENCE</scope>
    <source>
        <strain evidence="1">LLR39Z86</strain>
    </source>
</reference>
<name>A0A9W6GAP2_9ACTN</name>
<sequence length="74" mass="7925">MSREVDFMDAWYGANAAFVNGLDEGSGIGCEGNAAGSAVAERALVIRHMSCTAPNRGMSGDRRWEVTCDVSLFH</sequence>
<dbReference type="Proteomes" id="UP001144313">
    <property type="component" value="Unassembled WGS sequence"/>
</dbReference>